<dbReference type="AlphaFoldDB" id="A0A7E4W5G5"/>
<keyword evidence="2" id="KW-0812">Transmembrane</keyword>
<feature type="chain" id="PRO_5028828201" evidence="3">
    <location>
        <begin position="20"/>
        <end position="144"/>
    </location>
</feature>
<evidence type="ECO:0000313" key="4">
    <source>
        <dbReference type="Proteomes" id="UP000492821"/>
    </source>
</evidence>
<accession>A0A7E4W5G5</accession>
<protein>
    <submittedName>
        <fullName evidence="5">Small integral membrane protein 15</fullName>
    </submittedName>
</protein>
<sequence length="144" mass="16472">MASHLWKLAFIGFLALTEARKLPDRFIGFEDEDPTEVNNDGKSISAAIDEMSYRYPKQFQSLLIILSSVFLILYWIISFFTILTMFLVCYPKNFKDINIKAKEYTETKTRNNPSPGKSTNNSTKSVKSKKSIKESSKSKRSPAK</sequence>
<keyword evidence="2" id="KW-0472">Membrane</keyword>
<feature type="region of interest" description="Disordered" evidence="1">
    <location>
        <begin position="105"/>
        <end position="144"/>
    </location>
</feature>
<evidence type="ECO:0000313" key="5">
    <source>
        <dbReference type="WBParaSite" id="Pan_g7233.t1"/>
    </source>
</evidence>
<evidence type="ECO:0000256" key="1">
    <source>
        <dbReference type="SAM" id="MobiDB-lite"/>
    </source>
</evidence>
<keyword evidence="4" id="KW-1185">Reference proteome</keyword>
<dbReference type="Proteomes" id="UP000492821">
    <property type="component" value="Unassembled WGS sequence"/>
</dbReference>
<evidence type="ECO:0000256" key="3">
    <source>
        <dbReference type="SAM" id="SignalP"/>
    </source>
</evidence>
<feature type="transmembrane region" description="Helical" evidence="2">
    <location>
        <begin position="62"/>
        <end position="90"/>
    </location>
</feature>
<dbReference type="WBParaSite" id="Pan_g7233.t1">
    <property type="protein sequence ID" value="Pan_g7233.t1"/>
    <property type="gene ID" value="Pan_g7233"/>
</dbReference>
<feature type="signal peptide" evidence="3">
    <location>
        <begin position="1"/>
        <end position="19"/>
    </location>
</feature>
<organism evidence="4 5">
    <name type="scientific">Panagrellus redivivus</name>
    <name type="common">Microworm</name>
    <dbReference type="NCBI Taxonomy" id="6233"/>
    <lineage>
        <taxon>Eukaryota</taxon>
        <taxon>Metazoa</taxon>
        <taxon>Ecdysozoa</taxon>
        <taxon>Nematoda</taxon>
        <taxon>Chromadorea</taxon>
        <taxon>Rhabditida</taxon>
        <taxon>Tylenchina</taxon>
        <taxon>Panagrolaimomorpha</taxon>
        <taxon>Panagrolaimoidea</taxon>
        <taxon>Panagrolaimidae</taxon>
        <taxon>Panagrellus</taxon>
    </lineage>
</organism>
<name>A0A7E4W5G5_PANRE</name>
<evidence type="ECO:0000256" key="2">
    <source>
        <dbReference type="SAM" id="Phobius"/>
    </source>
</evidence>
<reference evidence="4" key="1">
    <citation type="journal article" date="2013" name="Genetics">
        <title>The draft genome and transcriptome of Panagrellus redivivus are shaped by the harsh demands of a free-living lifestyle.</title>
        <authorList>
            <person name="Srinivasan J."/>
            <person name="Dillman A.R."/>
            <person name="Macchietto M.G."/>
            <person name="Heikkinen L."/>
            <person name="Lakso M."/>
            <person name="Fracchia K.M."/>
            <person name="Antoshechkin I."/>
            <person name="Mortazavi A."/>
            <person name="Wong G."/>
            <person name="Sternberg P.W."/>
        </authorList>
    </citation>
    <scope>NUCLEOTIDE SEQUENCE [LARGE SCALE GENOMIC DNA]</scope>
    <source>
        <strain evidence="4">MT8872</strain>
    </source>
</reference>
<keyword evidence="3" id="KW-0732">Signal</keyword>
<proteinExistence type="predicted"/>
<reference evidence="5" key="2">
    <citation type="submission" date="2020-10" db="UniProtKB">
        <authorList>
            <consortium name="WormBaseParasite"/>
        </authorList>
    </citation>
    <scope>IDENTIFICATION</scope>
</reference>
<keyword evidence="2" id="KW-1133">Transmembrane helix</keyword>